<name>A0ABT5TKU7_9GAMM</name>
<keyword evidence="1" id="KW-0472">Membrane</keyword>
<dbReference type="Gene3D" id="3.90.930.1">
    <property type="match status" value="1"/>
</dbReference>
<accession>A0ABT5TKU7</accession>
<dbReference type="EMBL" id="JAQQPZ010000005">
    <property type="protein sequence ID" value="MDD8059226.1"/>
    <property type="molecule type" value="Genomic_DNA"/>
</dbReference>
<organism evidence="2 3">
    <name type="scientific">Shewanella metallivivens</name>
    <dbReference type="NCBI Taxonomy" id="2872342"/>
    <lineage>
        <taxon>Bacteria</taxon>
        <taxon>Pseudomonadati</taxon>
        <taxon>Pseudomonadota</taxon>
        <taxon>Gammaproteobacteria</taxon>
        <taxon>Alteromonadales</taxon>
        <taxon>Shewanellaceae</taxon>
        <taxon>Shewanella</taxon>
    </lineage>
</organism>
<keyword evidence="3" id="KW-1185">Reference proteome</keyword>
<dbReference type="InterPro" id="IPR011652">
    <property type="entry name" value="MORN_2"/>
</dbReference>
<evidence type="ECO:0000313" key="3">
    <source>
        <dbReference type="Proteomes" id="UP001213691"/>
    </source>
</evidence>
<evidence type="ECO:0000313" key="2">
    <source>
        <dbReference type="EMBL" id="MDD8059226.1"/>
    </source>
</evidence>
<evidence type="ECO:0000256" key="1">
    <source>
        <dbReference type="SAM" id="Phobius"/>
    </source>
</evidence>
<sequence>MLYVKSLLVIIGSILLALLSYWHFFTVETGPIASQHISISHTTGLRMYQNIPFTGDAVTFYPNGQMAKLAHFEQGLRDGFLRQWFENGTLAFDSHYVAGVLEGITQSWWSNGNMRSESVYRQGKVNGTSLQWYATGELFKKMNYVDGLEVGLQQAWRRNGKLFSNYQYVNGRVFGLKRSNMCVGLEDEEVVESD</sequence>
<proteinExistence type="predicted"/>
<feature type="transmembrane region" description="Helical" evidence="1">
    <location>
        <begin position="7"/>
        <end position="25"/>
    </location>
</feature>
<keyword evidence="1" id="KW-1133">Transmembrane helix</keyword>
<keyword evidence="1" id="KW-0812">Transmembrane</keyword>
<comment type="caution">
    <text evidence="2">The sequence shown here is derived from an EMBL/GenBank/DDBJ whole genome shotgun (WGS) entry which is preliminary data.</text>
</comment>
<protein>
    <submittedName>
        <fullName evidence="2">Toxin-antitoxin system YwqK family antitoxin</fullName>
    </submittedName>
</protein>
<dbReference type="RefSeq" id="WP_274408451.1">
    <property type="nucleotide sequence ID" value="NZ_JAQQPZ010000005.1"/>
</dbReference>
<dbReference type="Pfam" id="PF07661">
    <property type="entry name" value="MORN_2"/>
    <property type="match status" value="3"/>
</dbReference>
<dbReference type="Proteomes" id="UP001213691">
    <property type="component" value="Unassembled WGS sequence"/>
</dbReference>
<gene>
    <name evidence="2" type="ORF">PQR79_08845</name>
</gene>
<dbReference type="SUPFAM" id="SSF82185">
    <property type="entry name" value="Histone H3 K4-specific methyltransferase SET7/9 N-terminal domain"/>
    <property type="match status" value="1"/>
</dbReference>
<reference evidence="2 3" key="1">
    <citation type="submission" date="2023-02" db="EMBL/GenBank/DDBJ databases">
        <title>Genome sequence of Shewanella metallivivens ER-Te-42B-Light, sp. nov., enriched from sulfide tube worms (Riftia pachyptila) isolated from Explorer Ridge in the Pacific Ocean.</title>
        <authorList>
            <person name="Maltman C."/>
            <person name="Kuzyk S.B."/>
            <person name="Kyndt J.A."/>
            <person name="Yurkov V."/>
        </authorList>
    </citation>
    <scope>NUCLEOTIDE SEQUENCE [LARGE SCALE GENOMIC DNA]</scope>
    <source>
        <strain evidence="2 3">ER-Te-42B-Light</strain>
    </source>
</reference>